<reference evidence="1 2" key="1">
    <citation type="journal article" date="2024" name="G3 (Bethesda)">
        <title>Genome assembly of Hibiscus sabdariffa L. provides insights into metabolisms of medicinal natural products.</title>
        <authorList>
            <person name="Kim T."/>
        </authorList>
    </citation>
    <scope>NUCLEOTIDE SEQUENCE [LARGE SCALE GENOMIC DNA]</scope>
    <source>
        <strain evidence="1">TK-2024</strain>
        <tissue evidence="1">Old leaves</tissue>
    </source>
</reference>
<organism evidence="1 2">
    <name type="scientific">Hibiscus sabdariffa</name>
    <name type="common">roselle</name>
    <dbReference type="NCBI Taxonomy" id="183260"/>
    <lineage>
        <taxon>Eukaryota</taxon>
        <taxon>Viridiplantae</taxon>
        <taxon>Streptophyta</taxon>
        <taxon>Embryophyta</taxon>
        <taxon>Tracheophyta</taxon>
        <taxon>Spermatophyta</taxon>
        <taxon>Magnoliopsida</taxon>
        <taxon>eudicotyledons</taxon>
        <taxon>Gunneridae</taxon>
        <taxon>Pentapetalae</taxon>
        <taxon>rosids</taxon>
        <taxon>malvids</taxon>
        <taxon>Malvales</taxon>
        <taxon>Malvaceae</taxon>
        <taxon>Malvoideae</taxon>
        <taxon>Hibiscus</taxon>
    </lineage>
</organism>
<evidence type="ECO:0000313" key="1">
    <source>
        <dbReference type="EMBL" id="KAK8502412.1"/>
    </source>
</evidence>
<proteinExistence type="predicted"/>
<evidence type="ECO:0000313" key="2">
    <source>
        <dbReference type="Proteomes" id="UP001472677"/>
    </source>
</evidence>
<accession>A0ABR2B699</accession>
<protein>
    <submittedName>
        <fullName evidence="1">Uncharacterized protein</fullName>
    </submittedName>
</protein>
<sequence length="137" mass="15051">MYPQPKNLDPINQDTWAWSYLGRLGWMMVWVCASPNKQVGCANVGRAPGLGAISRKQSPKLSRKGTIAPLHGGTTPSTLRPTLVLFADELSGRHLSPARHTVTTQVLELPAAVDGGDQIWVWFRLWGDDDVSEARFG</sequence>
<name>A0ABR2B699_9ROSI</name>
<comment type="caution">
    <text evidence="1">The sequence shown here is derived from an EMBL/GenBank/DDBJ whole genome shotgun (WGS) entry which is preliminary data.</text>
</comment>
<keyword evidence="2" id="KW-1185">Reference proteome</keyword>
<dbReference type="EMBL" id="JBBPBM010000169">
    <property type="protein sequence ID" value="KAK8502412.1"/>
    <property type="molecule type" value="Genomic_DNA"/>
</dbReference>
<gene>
    <name evidence="1" type="ORF">V6N12_020005</name>
</gene>
<dbReference type="Proteomes" id="UP001472677">
    <property type="component" value="Unassembled WGS sequence"/>
</dbReference>